<accession>A0ABD2RCY0</accession>
<dbReference type="Proteomes" id="UP001627284">
    <property type="component" value="Unassembled WGS sequence"/>
</dbReference>
<gene>
    <name evidence="2" type="ORF">AABB24_033744</name>
</gene>
<dbReference type="EMBL" id="JBJKTR010000020">
    <property type="protein sequence ID" value="KAL3329549.1"/>
    <property type="molecule type" value="Genomic_DNA"/>
</dbReference>
<dbReference type="Pfam" id="PF04937">
    <property type="entry name" value="DUF659"/>
    <property type="match status" value="1"/>
</dbReference>
<reference evidence="2 3" key="1">
    <citation type="submission" date="2024-05" db="EMBL/GenBank/DDBJ databases">
        <title>De novo assembly of an allotetraploid wild potato.</title>
        <authorList>
            <person name="Hosaka A.J."/>
        </authorList>
    </citation>
    <scope>NUCLEOTIDE SEQUENCE [LARGE SCALE GENOMIC DNA]</scope>
    <source>
        <tissue evidence="2">Young leaves</tissue>
    </source>
</reference>
<sequence>MNGRKQAAQSYVIAGLTEGLVMKKYPSVFWSPCASHCINKMLEDFSEHDWVNVVLKEANMITKYIYSNDWILDMMRKFSGGREFVLVRPRITNFVAIFLSLRALVVQEDNLKHMFSHAEWLSSIYSRHPEVQAIKSLLCLERFWRSAREAVTVSEPLLKLLRIVDGDMPAMAYMYEGVERAKLSIKAFYKDVDEKFVPIWDIIDSRWSTLLQSPLHAAAAFLNPSIFYNLSFKIDARIRNGFQDAMTKMASEDKDKVEITKEHPMYINAQGALGTEFAIKGRTLNAPGTINSSTPEVHLHIVSML</sequence>
<comment type="caution">
    <text evidence="2">The sequence shown here is derived from an EMBL/GenBank/DDBJ whole genome shotgun (WGS) entry which is preliminary data.</text>
</comment>
<dbReference type="PANTHER" id="PTHR32166">
    <property type="entry name" value="OSJNBA0013A04.12 PROTEIN"/>
    <property type="match status" value="1"/>
</dbReference>
<evidence type="ECO:0000313" key="2">
    <source>
        <dbReference type="EMBL" id="KAL3329549.1"/>
    </source>
</evidence>
<name>A0ABD2RCY0_9SOLN</name>
<organism evidence="2 3">
    <name type="scientific">Solanum stoloniferum</name>
    <dbReference type="NCBI Taxonomy" id="62892"/>
    <lineage>
        <taxon>Eukaryota</taxon>
        <taxon>Viridiplantae</taxon>
        <taxon>Streptophyta</taxon>
        <taxon>Embryophyta</taxon>
        <taxon>Tracheophyta</taxon>
        <taxon>Spermatophyta</taxon>
        <taxon>Magnoliopsida</taxon>
        <taxon>eudicotyledons</taxon>
        <taxon>Gunneridae</taxon>
        <taxon>Pentapetalae</taxon>
        <taxon>asterids</taxon>
        <taxon>lamiids</taxon>
        <taxon>Solanales</taxon>
        <taxon>Solanaceae</taxon>
        <taxon>Solanoideae</taxon>
        <taxon>Solaneae</taxon>
        <taxon>Solanum</taxon>
    </lineage>
</organism>
<dbReference type="AlphaFoldDB" id="A0ABD2RCY0"/>
<dbReference type="InterPro" id="IPR007021">
    <property type="entry name" value="DUF659"/>
</dbReference>
<keyword evidence="3" id="KW-1185">Reference proteome</keyword>
<evidence type="ECO:0000259" key="1">
    <source>
        <dbReference type="Pfam" id="PF04937"/>
    </source>
</evidence>
<proteinExistence type="predicted"/>
<dbReference type="SUPFAM" id="SSF53098">
    <property type="entry name" value="Ribonuclease H-like"/>
    <property type="match status" value="1"/>
</dbReference>
<dbReference type="PANTHER" id="PTHR32166:SF123">
    <property type="entry name" value="BED-TYPE DOMAIN-CONTAINING PROTEIN"/>
    <property type="match status" value="1"/>
</dbReference>
<feature type="domain" description="DUF659" evidence="1">
    <location>
        <begin position="18"/>
        <end position="61"/>
    </location>
</feature>
<dbReference type="InterPro" id="IPR012337">
    <property type="entry name" value="RNaseH-like_sf"/>
</dbReference>
<evidence type="ECO:0000313" key="3">
    <source>
        <dbReference type="Proteomes" id="UP001627284"/>
    </source>
</evidence>
<protein>
    <recommendedName>
        <fullName evidence="1">DUF659 domain-containing protein</fullName>
    </recommendedName>
</protein>